<evidence type="ECO:0000259" key="6">
    <source>
        <dbReference type="PROSITE" id="PS51007"/>
    </source>
</evidence>
<reference evidence="7" key="1">
    <citation type="submission" date="2016-10" db="EMBL/GenBank/DDBJ databases">
        <authorList>
            <person name="de Groot N.N."/>
        </authorList>
    </citation>
    <scope>NUCLEOTIDE SEQUENCE</scope>
</reference>
<feature type="domain" description="Cytochrome c" evidence="6">
    <location>
        <begin position="16"/>
        <end position="98"/>
    </location>
</feature>
<organism evidence="7">
    <name type="scientific">hydrothermal vent metagenome</name>
    <dbReference type="NCBI Taxonomy" id="652676"/>
    <lineage>
        <taxon>unclassified sequences</taxon>
        <taxon>metagenomes</taxon>
        <taxon>ecological metagenomes</taxon>
    </lineage>
</organism>
<dbReference type="Gene3D" id="1.10.760.10">
    <property type="entry name" value="Cytochrome c-like domain"/>
    <property type="match status" value="1"/>
</dbReference>
<dbReference type="SUPFAM" id="SSF46626">
    <property type="entry name" value="Cytochrome c"/>
    <property type="match status" value="1"/>
</dbReference>
<evidence type="ECO:0000256" key="2">
    <source>
        <dbReference type="ARBA" id="ARBA00022617"/>
    </source>
</evidence>
<proteinExistence type="predicted"/>
<dbReference type="GO" id="GO:0009055">
    <property type="term" value="F:electron transfer activity"/>
    <property type="evidence" value="ECO:0007669"/>
    <property type="project" value="InterPro"/>
</dbReference>
<dbReference type="EMBL" id="FPHL01000010">
    <property type="protein sequence ID" value="SFV55423.1"/>
    <property type="molecule type" value="Genomic_DNA"/>
</dbReference>
<dbReference type="PANTHER" id="PTHR33751:SF9">
    <property type="entry name" value="CYTOCHROME C4"/>
    <property type="match status" value="1"/>
</dbReference>
<dbReference type="AlphaFoldDB" id="A0A1W1BPH3"/>
<name>A0A1W1BPH3_9ZZZZ</name>
<keyword evidence="2" id="KW-0349">Heme</keyword>
<dbReference type="InterPro" id="IPR009056">
    <property type="entry name" value="Cyt_c-like_dom"/>
</dbReference>
<keyword evidence="1" id="KW-0813">Transport</keyword>
<evidence type="ECO:0000256" key="4">
    <source>
        <dbReference type="ARBA" id="ARBA00022982"/>
    </source>
</evidence>
<dbReference type="GO" id="GO:0046872">
    <property type="term" value="F:metal ion binding"/>
    <property type="evidence" value="ECO:0007669"/>
    <property type="project" value="UniProtKB-KW"/>
</dbReference>
<evidence type="ECO:0000256" key="3">
    <source>
        <dbReference type="ARBA" id="ARBA00022723"/>
    </source>
</evidence>
<dbReference type="PROSITE" id="PS51007">
    <property type="entry name" value="CYTC"/>
    <property type="match status" value="1"/>
</dbReference>
<dbReference type="InterPro" id="IPR050597">
    <property type="entry name" value="Cytochrome_c_Oxidase_Subunit"/>
</dbReference>
<dbReference type="Pfam" id="PF00034">
    <property type="entry name" value="Cytochrom_C"/>
    <property type="match status" value="1"/>
</dbReference>
<dbReference type="GO" id="GO:0020037">
    <property type="term" value="F:heme binding"/>
    <property type="evidence" value="ECO:0007669"/>
    <property type="project" value="InterPro"/>
</dbReference>
<keyword evidence="3" id="KW-0479">Metal-binding</keyword>
<dbReference type="PANTHER" id="PTHR33751">
    <property type="entry name" value="CBB3-TYPE CYTOCHROME C OXIDASE SUBUNIT FIXP"/>
    <property type="match status" value="1"/>
</dbReference>
<evidence type="ECO:0000256" key="1">
    <source>
        <dbReference type="ARBA" id="ARBA00022448"/>
    </source>
</evidence>
<accession>A0A1W1BPH3</accession>
<evidence type="ECO:0000256" key="5">
    <source>
        <dbReference type="ARBA" id="ARBA00023004"/>
    </source>
</evidence>
<keyword evidence="4" id="KW-0249">Electron transport</keyword>
<keyword evidence="5" id="KW-0408">Iron</keyword>
<gene>
    <name evidence="7" type="ORF">MNB_SV-10-773</name>
</gene>
<protein>
    <recommendedName>
        <fullName evidence="6">Cytochrome c domain-containing protein</fullName>
    </recommendedName>
</protein>
<dbReference type="InterPro" id="IPR036909">
    <property type="entry name" value="Cyt_c-like_dom_sf"/>
</dbReference>
<sequence length="118" mass="13246">MKKNFFFFSISLLFLQANSTMEEVYLKNACNSCHGMYGEGMGAAPRLQGQRANVLLKKLRNLQQGKTRTAFGTIMISFAKTLDQNQTVEMAKYLSTLKRVEPEETYELESDNSGDGSS</sequence>
<evidence type="ECO:0000313" key="7">
    <source>
        <dbReference type="EMBL" id="SFV55423.1"/>
    </source>
</evidence>